<dbReference type="InterPro" id="IPR020846">
    <property type="entry name" value="MFS_dom"/>
</dbReference>
<evidence type="ECO:0000256" key="5">
    <source>
        <dbReference type="ARBA" id="ARBA00022989"/>
    </source>
</evidence>
<dbReference type="Proteomes" id="UP001447188">
    <property type="component" value="Unassembled WGS sequence"/>
</dbReference>
<evidence type="ECO:0000256" key="4">
    <source>
        <dbReference type="ARBA" id="ARBA00022692"/>
    </source>
</evidence>
<reference evidence="11 12" key="1">
    <citation type="submission" date="2024-02" db="EMBL/GenBank/DDBJ databases">
        <title>Discinaceae phylogenomics.</title>
        <authorList>
            <person name="Dirks A.C."/>
            <person name="James T.Y."/>
        </authorList>
    </citation>
    <scope>NUCLEOTIDE SEQUENCE [LARGE SCALE GENOMIC DNA]</scope>
    <source>
        <strain evidence="11 12">ACD0624</strain>
    </source>
</reference>
<evidence type="ECO:0000313" key="12">
    <source>
        <dbReference type="Proteomes" id="UP001447188"/>
    </source>
</evidence>
<dbReference type="InterPro" id="IPR003663">
    <property type="entry name" value="Sugar/inositol_transpt"/>
</dbReference>
<dbReference type="PROSITE" id="PS50850">
    <property type="entry name" value="MFS"/>
    <property type="match status" value="1"/>
</dbReference>
<feature type="transmembrane region" description="Helical" evidence="9">
    <location>
        <begin position="370"/>
        <end position="394"/>
    </location>
</feature>
<dbReference type="CDD" id="cd17356">
    <property type="entry name" value="MFS_HXT"/>
    <property type="match status" value="1"/>
</dbReference>
<evidence type="ECO:0000256" key="7">
    <source>
        <dbReference type="RuleBase" id="RU003346"/>
    </source>
</evidence>
<organism evidence="11 12">
    <name type="scientific">Discina gigas</name>
    <dbReference type="NCBI Taxonomy" id="1032678"/>
    <lineage>
        <taxon>Eukaryota</taxon>
        <taxon>Fungi</taxon>
        <taxon>Dikarya</taxon>
        <taxon>Ascomycota</taxon>
        <taxon>Pezizomycotina</taxon>
        <taxon>Pezizomycetes</taxon>
        <taxon>Pezizales</taxon>
        <taxon>Discinaceae</taxon>
        <taxon>Discina</taxon>
    </lineage>
</organism>
<keyword evidence="4 9" id="KW-0812">Transmembrane</keyword>
<feature type="transmembrane region" description="Helical" evidence="9">
    <location>
        <begin position="406"/>
        <end position="423"/>
    </location>
</feature>
<protein>
    <submittedName>
        <fullName evidence="11">Plasma membrane low glucose sensor</fullName>
    </submittedName>
</protein>
<feature type="transmembrane region" description="Helical" evidence="9">
    <location>
        <begin position="122"/>
        <end position="141"/>
    </location>
</feature>
<gene>
    <name evidence="11" type="primary">SNF3_1</name>
    <name evidence="11" type="ORF">Q9L58_004172</name>
</gene>
<comment type="subcellular location">
    <subcellularLocation>
        <location evidence="1">Membrane</location>
        <topology evidence="1">Multi-pass membrane protein</topology>
    </subcellularLocation>
</comment>
<feature type="transmembrane region" description="Helical" evidence="9">
    <location>
        <begin position="443"/>
        <end position="462"/>
    </location>
</feature>
<keyword evidence="6 9" id="KW-0472">Membrane</keyword>
<evidence type="ECO:0000256" key="9">
    <source>
        <dbReference type="SAM" id="Phobius"/>
    </source>
</evidence>
<dbReference type="PRINTS" id="PR00171">
    <property type="entry name" value="SUGRTRNSPORT"/>
</dbReference>
<comment type="caution">
    <text evidence="11">The sequence shown here is derived from an EMBL/GenBank/DDBJ whole genome shotgun (WGS) entry which is preliminary data.</text>
</comment>
<dbReference type="EMBL" id="JBBBZM010000043">
    <property type="protein sequence ID" value="KAL0636814.1"/>
    <property type="molecule type" value="Genomic_DNA"/>
</dbReference>
<keyword evidence="5 9" id="KW-1133">Transmembrane helix</keyword>
<dbReference type="InterPro" id="IPR036259">
    <property type="entry name" value="MFS_trans_sf"/>
</dbReference>
<proteinExistence type="inferred from homology"/>
<evidence type="ECO:0000256" key="8">
    <source>
        <dbReference type="SAM" id="MobiDB-lite"/>
    </source>
</evidence>
<dbReference type="InterPro" id="IPR005828">
    <property type="entry name" value="MFS_sugar_transport-like"/>
</dbReference>
<dbReference type="InterPro" id="IPR005829">
    <property type="entry name" value="Sugar_transporter_CS"/>
</dbReference>
<feature type="transmembrane region" description="Helical" evidence="9">
    <location>
        <begin position="71"/>
        <end position="91"/>
    </location>
</feature>
<keyword evidence="3 7" id="KW-0813">Transport</keyword>
<dbReference type="PROSITE" id="PS00217">
    <property type="entry name" value="SUGAR_TRANSPORT_2"/>
    <property type="match status" value="1"/>
</dbReference>
<dbReference type="SUPFAM" id="SSF103473">
    <property type="entry name" value="MFS general substrate transporter"/>
    <property type="match status" value="1"/>
</dbReference>
<evidence type="ECO:0000256" key="2">
    <source>
        <dbReference type="ARBA" id="ARBA00010992"/>
    </source>
</evidence>
<evidence type="ECO:0000313" key="11">
    <source>
        <dbReference type="EMBL" id="KAL0636814.1"/>
    </source>
</evidence>
<name>A0ABR3GLM2_9PEZI</name>
<dbReference type="NCBIfam" id="TIGR00879">
    <property type="entry name" value="SP"/>
    <property type="match status" value="1"/>
</dbReference>
<feature type="transmembrane region" description="Helical" evidence="9">
    <location>
        <begin position="340"/>
        <end position="364"/>
    </location>
</feature>
<comment type="similarity">
    <text evidence="2 7">Belongs to the major facilitator superfamily. Sugar transporter (TC 2.A.1.1) family.</text>
</comment>
<feature type="transmembrane region" description="Helical" evidence="9">
    <location>
        <begin position="192"/>
        <end position="209"/>
    </location>
</feature>
<evidence type="ECO:0000256" key="1">
    <source>
        <dbReference type="ARBA" id="ARBA00004141"/>
    </source>
</evidence>
<dbReference type="Pfam" id="PF00083">
    <property type="entry name" value="Sugar_tr"/>
    <property type="match status" value="1"/>
</dbReference>
<evidence type="ECO:0000256" key="6">
    <source>
        <dbReference type="ARBA" id="ARBA00023136"/>
    </source>
</evidence>
<evidence type="ECO:0000259" key="10">
    <source>
        <dbReference type="PROSITE" id="PS50850"/>
    </source>
</evidence>
<feature type="transmembrane region" description="Helical" evidence="9">
    <location>
        <begin position="15"/>
        <end position="34"/>
    </location>
</feature>
<evidence type="ECO:0000256" key="3">
    <source>
        <dbReference type="ARBA" id="ARBA00022448"/>
    </source>
</evidence>
<dbReference type="PANTHER" id="PTHR48022:SF17">
    <property type="entry name" value="HEXOSE TRANSPORTER"/>
    <property type="match status" value="1"/>
</dbReference>
<accession>A0ABR3GLM2</accession>
<dbReference type="PANTHER" id="PTHR48022">
    <property type="entry name" value="PLASTIDIC GLUCOSE TRANSPORTER 4"/>
    <property type="match status" value="1"/>
</dbReference>
<feature type="transmembrane region" description="Helical" evidence="9">
    <location>
        <begin position="98"/>
        <end position="116"/>
    </location>
</feature>
<dbReference type="Gene3D" id="1.20.1250.20">
    <property type="entry name" value="MFS general substrate transporter like domains"/>
    <property type="match status" value="1"/>
</dbReference>
<feature type="region of interest" description="Disordered" evidence="8">
    <location>
        <begin position="500"/>
        <end position="521"/>
    </location>
</feature>
<keyword evidence="12" id="KW-1185">Reference proteome</keyword>
<feature type="domain" description="Major facilitator superfamily (MFS) profile" evidence="10">
    <location>
        <begin position="21"/>
        <end position="465"/>
    </location>
</feature>
<sequence>MGFGIKKPVGEEGKALPAIVIGVFVAFGGILFGYDTGSISGVLAMDYFQKEFSTGVNSHGVPALTSSQTSLVVSILSAGTFFGALTASPFGDILGRRMGLIVSTAIFSVGVAFQVASTSIPLMVVGRLIAGFGVGLVSALVPMYQSESAPKWIRGTIVGCYQLAITIGLLLASCANQGTHKRNDAGSYRIPLAIQFAWAIILAVGMFILPETPRFLIRKDDFEGAAKSMSRLRSLPPDHPAIISELNEIKATHEYEMSLGESTYADCFAPNMIKRLLTGCGLQALQQLTGVNFIFYYGTQFFKNSGIGNPFLIGLTTNLVNVVSTLPGIYMVEKMGRRNLLLFGAVGMCVCQFIVAIVGVTVFTDTANKVLVAFVCIYIFFFAASWGPVAWVVTGEIYPLKVRAKCLSMSTAVNWLLNFAIGYATPYMVDEGPGNANLGAKVFFVWGGCCFICIAFVWAMIYETKGLSLEDVDQMYEKVSNAWESRGFVPEANFGGHHHKDAEASAGEKSIDASHTEGYTA</sequence>
<feature type="transmembrane region" description="Helical" evidence="9">
    <location>
        <begin position="153"/>
        <end position="172"/>
    </location>
</feature>
<dbReference type="InterPro" id="IPR050360">
    <property type="entry name" value="MFS_Sugar_Transporters"/>
</dbReference>
<dbReference type="PROSITE" id="PS00216">
    <property type="entry name" value="SUGAR_TRANSPORT_1"/>
    <property type="match status" value="1"/>
</dbReference>